<comment type="similarity">
    <text evidence="2">Belongs to the MYBBP1A family.</text>
</comment>
<comment type="subcellular location">
    <subcellularLocation>
        <location evidence="1">Nucleus</location>
    </subcellularLocation>
</comment>
<evidence type="ECO:0000256" key="4">
    <source>
        <dbReference type="SAM" id="MobiDB-lite"/>
    </source>
</evidence>
<evidence type="ECO:0000256" key="1">
    <source>
        <dbReference type="ARBA" id="ARBA00004123"/>
    </source>
</evidence>
<gene>
    <name evidence="5" type="ORF">HDU87_004248</name>
</gene>
<dbReference type="AlphaFoldDB" id="A0AAD5TL76"/>
<dbReference type="EMBL" id="JADGJQ010000031">
    <property type="protein sequence ID" value="KAJ3177726.1"/>
    <property type="molecule type" value="Genomic_DNA"/>
</dbReference>
<organism evidence="5 6">
    <name type="scientific">Geranomyces variabilis</name>
    <dbReference type="NCBI Taxonomy" id="109894"/>
    <lineage>
        <taxon>Eukaryota</taxon>
        <taxon>Fungi</taxon>
        <taxon>Fungi incertae sedis</taxon>
        <taxon>Chytridiomycota</taxon>
        <taxon>Chytridiomycota incertae sedis</taxon>
        <taxon>Chytridiomycetes</taxon>
        <taxon>Spizellomycetales</taxon>
        <taxon>Powellomycetaceae</taxon>
        <taxon>Geranomyces</taxon>
    </lineage>
</organism>
<keyword evidence="6" id="KW-1185">Reference proteome</keyword>
<proteinExistence type="inferred from homology"/>
<feature type="compositionally biased region" description="Acidic residues" evidence="4">
    <location>
        <begin position="791"/>
        <end position="805"/>
    </location>
</feature>
<feature type="compositionally biased region" description="Basic and acidic residues" evidence="4">
    <location>
        <begin position="775"/>
        <end position="785"/>
    </location>
</feature>
<dbReference type="SUPFAM" id="SSF48371">
    <property type="entry name" value="ARM repeat"/>
    <property type="match status" value="1"/>
</dbReference>
<comment type="caution">
    <text evidence="5">The sequence shown here is derived from an EMBL/GenBank/DDBJ whole genome shotgun (WGS) entry which is preliminary data.</text>
</comment>
<dbReference type="PANTHER" id="PTHR13213">
    <property type="entry name" value="MYB-BINDING PROTEIN 1A FAMILY MEMBER"/>
    <property type="match status" value="1"/>
</dbReference>
<name>A0AAD5TL76_9FUNG</name>
<evidence type="ECO:0000313" key="5">
    <source>
        <dbReference type="EMBL" id="KAJ3177726.1"/>
    </source>
</evidence>
<feature type="compositionally biased region" description="Acidic residues" evidence="4">
    <location>
        <begin position="724"/>
        <end position="769"/>
    </location>
</feature>
<dbReference type="Proteomes" id="UP001212152">
    <property type="component" value="Unassembled WGS sequence"/>
</dbReference>
<evidence type="ECO:0000313" key="6">
    <source>
        <dbReference type="Proteomes" id="UP001212152"/>
    </source>
</evidence>
<feature type="region of interest" description="Disordered" evidence="4">
    <location>
        <begin position="722"/>
        <end position="805"/>
    </location>
</feature>
<accession>A0AAD5TL76</accession>
<keyword evidence="3" id="KW-0539">Nucleus</keyword>
<dbReference type="GO" id="GO:0006355">
    <property type="term" value="P:regulation of DNA-templated transcription"/>
    <property type="evidence" value="ECO:0007669"/>
    <property type="project" value="InterPro"/>
</dbReference>
<evidence type="ECO:0000256" key="3">
    <source>
        <dbReference type="ARBA" id="ARBA00023242"/>
    </source>
</evidence>
<dbReference type="InterPro" id="IPR016024">
    <property type="entry name" value="ARM-type_fold"/>
</dbReference>
<dbReference type="Pfam" id="PF04931">
    <property type="entry name" value="DNA_pol_phi"/>
    <property type="match status" value="1"/>
</dbReference>
<evidence type="ECO:0008006" key="7">
    <source>
        <dbReference type="Google" id="ProtNLM"/>
    </source>
</evidence>
<sequence>MAPTTATKAPVAGAATLAGGSNVMGLYWELASVDPAVRLQAAESLITALYNFQETHSAAADSDEPVADRPLDVACAQDVSYGIKRLLRGLPSSRDGARQGFAVALTELLQGLEFLDTNTVLTMLIKLTQTEGAKGQEEREVLFGRIFGMMAICQAGMLARNSTTQEDLQTMTTNLLKYASTKSYLRESCFRIILCIVESVKDTPLAGDFIEYVVPTVLEKEIENPEDLWFAIAVQSRFPDFEWTKVLPSWKHAQVLHRKNLTQLIEVLKQSTLVSPRVHSVWDALFDVLLDSAAALPKHSITLRDLWSNLDEALYSSTHERKYLGLQLFQRLLARVDTEDVPFVFTPQLLRTLINNLAKHDNYLHKIAKQTANVVSKLAAERKDIALQLVLQLVGKNGHQRFDIITKTKTVESILGSMEGSDVLAYVQYLQGLFVNVAGEGAEVESQRQWVLDQLNSLLKNGRIPKEERWIRSVAHFVCLHAFYDVSAADAKNDLIRPAHPPLSDATRAVCKEKFFALLGTLATIVLKDSAGKPLHAGLMQNGHIWGRDIHAFMLELSANKKVIAAHDLDAQSTAAIAQASKIIAQIHKETAKLDAINNRDVLAQYRAFELLFVHVLLQVYAEPEEAVGVLEELENCYSLFFKAKDQKKKRKAADDGEDDDEEHEPIEVLVDVLISFLAKPSALLRTLSREVFKVFCTQLTKKAVDLIFEVLSTKGGVAGASELFEDEDNDNAMDVDDPEGDEEDEEEEDEEDDEDEDDDSDDEDDEDANVAVDEELRLKIKEAMGKAAADEDEDSEEEDFMGDDEMGAFDDKLAEIFRQRKDIKSAKKDLKQQVMHFKYRVVDLLEVFIRKASDNPLIIELIMPLLNLLTTTGRSADDQELHVKLESLVKNKLFKIKDVPSEPQLDADHAVTILNEVHEYARKASDGPTVALCSGASLLLVRILSHCKEPAGIKIESTPKKSPKKQKVVGDQAQAVNASKSRVATIYLASLKDFMTAPKSRVKPVLFLDLVTRHPNYVWELLPDLVAFAGAETTKPYPLVQAHAIVVRLIKQMPKKDEADKIPVLQKVFPAFIDNVIAILFASASTEEAETDARALNKDRVKELVRDLLVLVRRMSKLVEKNELVALWKVEELQTALDAVCASEKFASMPSLPKTTETLIKAIKTGGKDSK</sequence>
<evidence type="ECO:0000256" key="2">
    <source>
        <dbReference type="ARBA" id="ARBA00006809"/>
    </source>
</evidence>
<dbReference type="InterPro" id="IPR007015">
    <property type="entry name" value="DNA_pol_V/MYBBP1A"/>
</dbReference>
<dbReference type="PANTHER" id="PTHR13213:SF2">
    <property type="entry name" value="MYB-BINDING PROTEIN 1A"/>
    <property type="match status" value="1"/>
</dbReference>
<dbReference type="GO" id="GO:0005730">
    <property type="term" value="C:nucleolus"/>
    <property type="evidence" value="ECO:0007669"/>
    <property type="project" value="InterPro"/>
</dbReference>
<reference evidence="5" key="1">
    <citation type="submission" date="2020-05" db="EMBL/GenBank/DDBJ databases">
        <title>Phylogenomic resolution of chytrid fungi.</title>
        <authorList>
            <person name="Stajich J.E."/>
            <person name="Amses K."/>
            <person name="Simmons R."/>
            <person name="Seto K."/>
            <person name="Myers J."/>
            <person name="Bonds A."/>
            <person name="Quandt C.A."/>
            <person name="Barry K."/>
            <person name="Liu P."/>
            <person name="Grigoriev I."/>
            <person name="Longcore J.E."/>
            <person name="James T.Y."/>
        </authorList>
    </citation>
    <scope>NUCLEOTIDE SEQUENCE</scope>
    <source>
        <strain evidence="5">JEL0379</strain>
    </source>
</reference>
<dbReference type="GO" id="GO:0000182">
    <property type="term" value="F:rDNA binding"/>
    <property type="evidence" value="ECO:0007669"/>
    <property type="project" value="TreeGrafter"/>
</dbReference>
<protein>
    <recommendedName>
        <fullName evidence="7">DNA polymerase V</fullName>
    </recommendedName>
</protein>